<keyword evidence="2" id="KW-0479">Metal-binding</keyword>
<keyword evidence="9" id="KW-1185">Reference proteome</keyword>
<comment type="similarity">
    <text evidence="1 5">Belongs to the 5'-nucleotidase family.</text>
</comment>
<proteinExistence type="inferred from homology"/>
<dbReference type="Pfam" id="PF02872">
    <property type="entry name" value="5_nucleotid_C"/>
    <property type="match status" value="1"/>
</dbReference>
<gene>
    <name evidence="8" type="ORF">ACE3NQ_01480</name>
</gene>
<dbReference type="Proteomes" id="UP001580407">
    <property type="component" value="Unassembled WGS sequence"/>
</dbReference>
<dbReference type="Gene3D" id="3.90.780.10">
    <property type="entry name" value="5'-Nucleotidase, C-terminal domain"/>
    <property type="match status" value="1"/>
</dbReference>
<evidence type="ECO:0000256" key="4">
    <source>
        <dbReference type="ARBA" id="ARBA00022741"/>
    </source>
</evidence>
<dbReference type="InterPro" id="IPR008334">
    <property type="entry name" value="5'-Nucleotdase_C"/>
</dbReference>
<evidence type="ECO:0000256" key="5">
    <source>
        <dbReference type="RuleBase" id="RU362119"/>
    </source>
</evidence>
<reference evidence="8 9" key="1">
    <citation type="submission" date="2024-09" db="EMBL/GenBank/DDBJ databases">
        <authorList>
            <person name="Ruan L."/>
        </authorList>
    </citation>
    <scope>NUCLEOTIDE SEQUENCE [LARGE SCALE GENOMIC DNA]</scope>
    <source>
        <strain evidence="8 9">D33</strain>
    </source>
</reference>
<dbReference type="InterPro" id="IPR006179">
    <property type="entry name" value="5_nucleotidase/apyrase"/>
</dbReference>
<sequence>MPTKTRSRVAVLTTSDIHGFIQPYSYTEGGPSDLGFARTANLIENERSIWGDHMLYVDNGDNLQGSPLAYYQAKVDSSGENVMISSLNAAGCSAAVVGNHEFNFGLAYLREAMRQSAFPWLSANILSAASGEAAFGTPYLIHDTPDGIRIAVLGLTTAHIPVWELPEHIEGLRFVDPVECAKRWVPYLRNQEAADVVVVAYHGGFERDLQTGEPTETLTGENQGFALCQEVEGINVLLTGHQHRQIENAMLNGVCVIQPGTQGQFLGRVILELELDEEKQTAACTLGAKRGWRVVAKHAELLPAGEAEPLDRILEPTATVEAGLQRWLDEPIGETEGNMRITDVRQARLEEHPFIEWINKVQMEVSGARISCTALFDESSPGFGERISMRDILANYKFPNTLRVLRVTGRDIREALEKSAEYFMLEEDGQVGVSPAFLLPKPQPYNYDMWEGVEYVLDVSRPSGERVVQLEVDGSPLLSDAEYDVVMNNYRAGGGGGFDMFRGKPVVRELQIDMAELLADYIRTKRIIKASVNHNWQVIGGN</sequence>
<evidence type="ECO:0000256" key="1">
    <source>
        <dbReference type="ARBA" id="ARBA00006654"/>
    </source>
</evidence>
<dbReference type="PANTHER" id="PTHR11575">
    <property type="entry name" value="5'-NUCLEOTIDASE-RELATED"/>
    <property type="match status" value="1"/>
</dbReference>
<dbReference type="EMBL" id="JBHILM010000001">
    <property type="protein sequence ID" value="MFB5679582.1"/>
    <property type="molecule type" value="Genomic_DNA"/>
</dbReference>
<comment type="caution">
    <text evidence="8">The sequence shown here is derived from an EMBL/GenBank/DDBJ whole genome shotgun (WGS) entry which is preliminary data.</text>
</comment>
<feature type="domain" description="5'-Nucleotidase C-terminal" evidence="7">
    <location>
        <begin position="332"/>
        <end position="501"/>
    </location>
</feature>
<dbReference type="PRINTS" id="PR01607">
    <property type="entry name" value="APYRASEFAMLY"/>
</dbReference>
<dbReference type="Pfam" id="PF00149">
    <property type="entry name" value="Metallophos"/>
    <property type="match status" value="1"/>
</dbReference>
<dbReference type="RefSeq" id="WP_375523416.1">
    <property type="nucleotide sequence ID" value="NZ_JBHILM010000001.1"/>
</dbReference>
<evidence type="ECO:0000256" key="2">
    <source>
        <dbReference type="ARBA" id="ARBA00022723"/>
    </source>
</evidence>
<keyword evidence="4 5" id="KW-0547">Nucleotide-binding</keyword>
<keyword evidence="3" id="KW-0732">Signal</keyword>
<dbReference type="PANTHER" id="PTHR11575:SF6">
    <property type="entry name" value="2',3'-CYCLIC-NUCLEOTIDE 2'-PHOSPHODIESTERASE_3'-NUCLEOTIDASE"/>
    <property type="match status" value="1"/>
</dbReference>
<evidence type="ECO:0000313" key="8">
    <source>
        <dbReference type="EMBL" id="MFB5679582.1"/>
    </source>
</evidence>
<dbReference type="SUPFAM" id="SSF55816">
    <property type="entry name" value="5'-nucleotidase (syn. UDP-sugar hydrolase), C-terminal domain"/>
    <property type="match status" value="1"/>
</dbReference>
<evidence type="ECO:0000259" key="6">
    <source>
        <dbReference type="Pfam" id="PF00149"/>
    </source>
</evidence>
<organism evidence="8 9">
    <name type="scientific">Paenibacillus terreus</name>
    <dbReference type="NCBI Taxonomy" id="1387834"/>
    <lineage>
        <taxon>Bacteria</taxon>
        <taxon>Bacillati</taxon>
        <taxon>Bacillota</taxon>
        <taxon>Bacilli</taxon>
        <taxon>Bacillales</taxon>
        <taxon>Paenibacillaceae</taxon>
        <taxon>Paenibacillus</taxon>
    </lineage>
</organism>
<dbReference type="SUPFAM" id="SSF56300">
    <property type="entry name" value="Metallo-dependent phosphatases"/>
    <property type="match status" value="1"/>
</dbReference>
<dbReference type="InterPro" id="IPR041827">
    <property type="entry name" value="CpdB_N"/>
</dbReference>
<feature type="domain" description="Calcineurin-like phosphoesterase" evidence="6">
    <location>
        <begin position="11"/>
        <end position="244"/>
    </location>
</feature>
<evidence type="ECO:0000313" key="9">
    <source>
        <dbReference type="Proteomes" id="UP001580407"/>
    </source>
</evidence>
<keyword evidence="5" id="KW-0378">Hydrolase</keyword>
<dbReference type="Gene3D" id="3.60.21.10">
    <property type="match status" value="1"/>
</dbReference>
<dbReference type="CDD" id="cd07410">
    <property type="entry name" value="MPP_CpdB_N"/>
    <property type="match status" value="1"/>
</dbReference>
<evidence type="ECO:0000259" key="7">
    <source>
        <dbReference type="Pfam" id="PF02872"/>
    </source>
</evidence>
<accession>A0ABV5B1M6</accession>
<dbReference type="InterPro" id="IPR029052">
    <property type="entry name" value="Metallo-depent_PP-like"/>
</dbReference>
<dbReference type="InterPro" id="IPR004843">
    <property type="entry name" value="Calcineurin-like_PHP"/>
</dbReference>
<protein>
    <submittedName>
        <fullName evidence="8">Bifunctional metallophosphatase/5'-nucleotidase</fullName>
    </submittedName>
</protein>
<evidence type="ECO:0000256" key="3">
    <source>
        <dbReference type="ARBA" id="ARBA00022729"/>
    </source>
</evidence>
<name>A0ABV5B1M6_9BACL</name>
<dbReference type="InterPro" id="IPR036907">
    <property type="entry name" value="5'-Nucleotdase_C_sf"/>
</dbReference>